<evidence type="ECO:0000256" key="1">
    <source>
        <dbReference type="SAM" id="MobiDB-lite"/>
    </source>
</evidence>
<proteinExistence type="predicted"/>
<dbReference type="EMBL" id="CAMPGE010010394">
    <property type="protein sequence ID" value="CAI2369243.1"/>
    <property type="molecule type" value="Genomic_DNA"/>
</dbReference>
<name>A0AAD1UL22_EUPCR</name>
<dbReference type="AlphaFoldDB" id="A0AAD1UL22"/>
<organism evidence="2 3">
    <name type="scientific">Euplotes crassus</name>
    <dbReference type="NCBI Taxonomy" id="5936"/>
    <lineage>
        <taxon>Eukaryota</taxon>
        <taxon>Sar</taxon>
        <taxon>Alveolata</taxon>
        <taxon>Ciliophora</taxon>
        <taxon>Intramacronucleata</taxon>
        <taxon>Spirotrichea</taxon>
        <taxon>Hypotrichia</taxon>
        <taxon>Euplotida</taxon>
        <taxon>Euplotidae</taxon>
        <taxon>Moneuplotes</taxon>
    </lineage>
</organism>
<accession>A0AAD1UL22</accession>
<feature type="region of interest" description="Disordered" evidence="1">
    <location>
        <begin position="219"/>
        <end position="243"/>
    </location>
</feature>
<evidence type="ECO:0000313" key="2">
    <source>
        <dbReference type="EMBL" id="CAI2369243.1"/>
    </source>
</evidence>
<evidence type="ECO:0000313" key="3">
    <source>
        <dbReference type="Proteomes" id="UP001295684"/>
    </source>
</evidence>
<dbReference type="Proteomes" id="UP001295684">
    <property type="component" value="Unassembled WGS sequence"/>
</dbReference>
<reference evidence="2" key="1">
    <citation type="submission" date="2023-07" db="EMBL/GenBank/DDBJ databases">
        <authorList>
            <consortium name="AG Swart"/>
            <person name="Singh M."/>
            <person name="Singh A."/>
            <person name="Seah K."/>
            <person name="Emmerich C."/>
        </authorList>
    </citation>
    <scope>NUCLEOTIDE SEQUENCE</scope>
    <source>
        <strain evidence="2">DP1</strain>
    </source>
</reference>
<gene>
    <name evidence="2" type="ORF">ECRASSUSDP1_LOCUS10541</name>
</gene>
<keyword evidence="3" id="KW-1185">Reference proteome</keyword>
<feature type="compositionally biased region" description="Basic residues" evidence="1">
    <location>
        <begin position="219"/>
        <end position="234"/>
    </location>
</feature>
<sequence length="368" mass="43092">MNGCLNVSKISIPNIRKQKRQRPNTSIQRKDRKYWPRNGKKYTQIRKSKVLENFKINLVVKGVNRYQKASCRELKHKQAYKNIKLTTKMKLSPEKQKKTPQITLNFTKMKRVKAEAGKYISNPLASRNNSFVGKEESDLRTMRPHMRKDENDSNMRKSYNGNSSMLDIHKRTYIGNYNLKPVPLNRLETKLSSLHISDVINCKPKERRALFKKCMHSLNPARHKSPKMGRYHSRHNAENSKSMDNRREITTIKEKLEEPKNFDSPEIFTNETITQRSGLKSRYESRESIYELSPNGRCLVNSYIQKTSYPESPLLNSIEKFRMNLKPHCPSKIRYRKRASMNQKTAFGHKMVCNVHIPSSKGSVYLKV</sequence>
<comment type="caution">
    <text evidence="2">The sequence shown here is derived from an EMBL/GenBank/DDBJ whole genome shotgun (WGS) entry which is preliminary data.</text>
</comment>
<protein>
    <submittedName>
        <fullName evidence="2">Uncharacterized protein</fullName>
    </submittedName>
</protein>